<dbReference type="HOGENOM" id="CLU_446878_0_0_1"/>
<name>A0A0D2FJ03_CLAB1</name>
<feature type="compositionally biased region" description="Polar residues" evidence="1">
    <location>
        <begin position="256"/>
        <end position="274"/>
    </location>
</feature>
<feature type="compositionally biased region" description="Polar residues" evidence="1">
    <location>
        <begin position="421"/>
        <end position="432"/>
    </location>
</feature>
<dbReference type="RefSeq" id="XP_016613356.1">
    <property type="nucleotide sequence ID" value="XM_016770447.1"/>
</dbReference>
<dbReference type="GeneID" id="27705670"/>
<evidence type="ECO:0000256" key="1">
    <source>
        <dbReference type="SAM" id="MobiDB-lite"/>
    </source>
</evidence>
<evidence type="ECO:0000313" key="2">
    <source>
        <dbReference type="EMBL" id="KIW86687.1"/>
    </source>
</evidence>
<feature type="region of interest" description="Disordered" evidence="1">
    <location>
        <begin position="416"/>
        <end position="459"/>
    </location>
</feature>
<feature type="region of interest" description="Disordered" evidence="1">
    <location>
        <begin position="256"/>
        <end position="275"/>
    </location>
</feature>
<protein>
    <submittedName>
        <fullName evidence="2">Uncharacterized protein</fullName>
    </submittedName>
</protein>
<organism evidence="2">
    <name type="scientific">Cladophialophora bantiana (strain ATCC 10958 / CBS 173.52 / CDC B-1940 / NIH 8579)</name>
    <name type="common">Xylohypha bantiana</name>
    <dbReference type="NCBI Taxonomy" id="1442370"/>
    <lineage>
        <taxon>Eukaryota</taxon>
        <taxon>Fungi</taxon>
        <taxon>Dikarya</taxon>
        <taxon>Ascomycota</taxon>
        <taxon>Pezizomycotina</taxon>
        <taxon>Eurotiomycetes</taxon>
        <taxon>Chaetothyriomycetidae</taxon>
        <taxon>Chaetothyriales</taxon>
        <taxon>Herpotrichiellaceae</taxon>
        <taxon>Cladophialophora</taxon>
    </lineage>
</organism>
<proteinExistence type="predicted"/>
<dbReference type="VEuPathDB" id="FungiDB:Z519_12742"/>
<reference evidence="2" key="1">
    <citation type="submission" date="2015-01" db="EMBL/GenBank/DDBJ databases">
        <title>The Genome Sequence of Cladophialophora bantiana CBS 173.52.</title>
        <authorList>
            <consortium name="The Broad Institute Genomics Platform"/>
            <person name="Cuomo C."/>
            <person name="de Hoog S."/>
            <person name="Gorbushina A."/>
            <person name="Stielow B."/>
            <person name="Teixiera M."/>
            <person name="Abouelleil A."/>
            <person name="Chapman S.B."/>
            <person name="Priest M."/>
            <person name="Young S.K."/>
            <person name="Wortman J."/>
            <person name="Nusbaum C."/>
            <person name="Birren B."/>
        </authorList>
    </citation>
    <scope>NUCLEOTIDE SEQUENCE [LARGE SCALE GENOMIC DNA]</scope>
    <source>
        <strain evidence="2">CBS 173.52</strain>
    </source>
</reference>
<gene>
    <name evidence="2" type="ORF">Z519_12742</name>
</gene>
<dbReference type="AlphaFoldDB" id="A0A0D2FJ03"/>
<dbReference type="EMBL" id="KN847013">
    <property type="protein sequence ID" value="KIW86687.1"/>
    <property type="molecule type" value="Genomic_DNA"/>
</dbReference>
<sequence>MGDQPSSILRLALQNANLNDLFTDLEFVGRFDEACKTHPFTKAAAAKLITAVFPKNKNRRRKVIESLSHCVTLPKSVKELCRELEKDPSSFCVAAGWSDVRFAVQHLQSLHKAQEYLTELVQYVAVIDSLCSLAFYWHGLECGGKATRYKQIAERIHNIETEGSDSEKQKDVLDTYYLHDIGTVFHLPSDVKSFILSLGLPREKFQKDHQTLAERLIDAGIQTEARSNGGRQILIAMQACIVGAWHSKVVQSQTIDSTASSQHSENSPGSTLATDATDISHIGGVGVDDILAAAAFIQGDESIGASMPIPDDQQNCSAGPLIERCDRSAAPGIISRQNQIAIESGETSSKGRAMDLNGAGGFGWNSGTNALDQVQPILDDIERTPKRPRWGHQINAMASRDPEGSDSAGYQGQYHLEDNVTAENNPTRNQTRPSRKRRRAPQVCDSTMNSRSIESESNDTHLATIATATDGPTQPTNYAQHLLETPGSSTTQSHVDPASHPSVAPHLIEIDLIQEDGSIPIHDTASTFMLRPPDPNEMQDSTMVAADRSGQWLNLDDMDMVRDWSNLDDMEMVRDWSNLDDMEMVRDWPNQGDLEMIQSLIAQPTPLVDHS</sequence>
<accession>A0A0D2FJ03</accession>